<dbReference type="AlphaFoldDB" id="A0A2M8EWZ3"/>
<dbReference type="PANTHER" id="PTHR42646">
    <property type="entry name" value="FLAP ENDONUCLEASE XNI"/>
    <property type="match status" value="1"/>
</dbReference>
<dbReference type="Gene3D" id="3.40.50.1010">
    <property type="entry name" value="5'-nuclease"/>
    <property type="match status" value="1"/>
</dbReference>
<dbReference type="InterPro" id="IPR038969">
    <property type="entry name" value="FEN"/>
</dbReference>
<dbReference type="InterPro" id="IPR020046">
    <property type="entry name" value="5-3_exonucl_a-hlix_arch_N"/>
</dbReference>
<dbReference type="InterPro" id="IPR029060">
    <property type="entry name" value="PIN-like_dom_sf"/>
</dbReference>
<dbReference type="FunFam" id="3.40.50.1010:FF:000001">
    <property type="entry name" value="DNA polymerase I"/>
    <property type="match status" value="1"/>
</dbReference>
<evidence type="ECO:0000256" key="2">
    <source>
        <dbReference type="ARBA" id="ARBA00022801"/>
    </source>
</evidence>
<evidence type="ECO:0000256" key="1">
    <source>
        <dbReference type="ARBA" id="ARBA00022722"/>
    </source>
</evidence>
<dbReference type="EMBL" id="PFSC01000156">
    <property type="protein sequence ID" value="PJC30394.1"/>
    <property type="molecule type" value="Genomic_DNA"/>
</dbReference>
<keyword evidence="3" id="KW-0238">DNA-binding</keyword>
<dbReference type="Gene3D" id="1.10.150.20">
    <property type="entry name" value="5' to 3' exonuclease, C-terminal subdomain"/>
    <property type="match status" value="1"/>
</dbReference>
<organism evidence="5 6">
    <name type="scientific">Candidatus Roizmanbacteria bacterium CG_4_9_14_0_2_um_filter_39_13</name>
    <dbReference type="NCBI Taxonomy" id="1974839"/>
    <lineage>
        <taxon>Bacteria</taxon>
        <taxon>Candidatus Roizmaniibacteriota</taxon>
    </lineage>
</organism>
<accession>A0A2M8EWZ3</accession>
<evidence type="ECO:0000256" key="3">
    <source>
        <dbReference type="ARBA" id="ARBA00023125"/>
    </source>
</evidence>
<sequence>MKTLLLIDGHAMIHRAFHALPMTMTTKAGEPTGAIYGFFLMFHKVLADFKPTHLAVAFDTPKPTFRKKLYKGYQAKRPPMDPTLKAQIPQIKTLLDAGGIQRIERSGFEADDVIGTLVEQNKKNFERVLILTGDRDLLQLTDTNVFLIAPKMGVTNFDLYTPYEVEKKYGVTPEHFPDYKALAGDSSDNYNTARGIGPKTTRMLLSDHPTIEDLLTNIDTVTNPRWRTILTENKDRIILFKKIATILRSLDIDTTEQQLEFNGYQDDLQESLKKFELFALSNKLFPTPSTTKKTEPSMKKKLIPEQINLF</sequence>
<dbReference type="InterPro" id="IPR020045">
    <property type="entry name" value="DNA_polI_H3TH"/>
</dbReference>
<dbReference type="InterPro" id="IPR002421">
    <property type="entry name" value="5-3_exonuclease"/>
</dbReference>
<dbReference type="SMART" id="SM00279">
    <property type="entry name" value="HhH2"/>
    <property type="match status" value="1"/>
</dbReference>
<dbReference type="Pfam" id="PF01367">
    <property type="entry name" value="5_3_exonuc"/>
    <property type="match status" value="1"/>
</dbReference>
<dbReference type="InterPro" id="IPR008918">
    <property type="entry name" value="HhH2"/>
</dbReference>
<dbReference type="InterPro" id="IPR036279">
    <property type="entry name" value="5-3_exonuclease_C_sf"/>
</dbReference>
<dbReference type="SMART" id="SM00475">
    <property type="entry name" value="53EXOc"/>
    <property type="match status" value="1"/>
</dbReference>
<dbReference type="GO" id="GO:0017108">
    <property type="term" value="F:5'-flap endonuclease activity"/>
    <property type="evidence" value="ECO:0007669"/>
    <property type="project" value="InterPro"/>
</dbReference>
<feature type="domain" description="5'-3' exonuclease" evidence="4">
    <location>
        <begin position="1"/>
        <end position="262"/>
    </location>
</feature>
<dbReference type="GO" id="GO:0008409">
    <property type="term" value="F:5'-3' exonuclease activity"/>
    <property type="evidence" value="ECO:0007669"/>
    <property type="project" value="InterPro"/>
</dbReference>
<gene>
    <name evidence="5" type="ORF">CO051_06095</name>
</gene>
<dbReference type="CDD" id="cd09859">
    <property type="entry name" value="PIN_53EXO"/>
    <property type="match status" value="1"/>
</dbReference>
<dbReference type="PANTHER" id="PTHR42646:SF2">
    <property type="entry name" value="5'-3' EXONUCLEASE FAMILY PROTEIN"/>
    <property type="match status" value="1"/>
</dbReference>
<dbReference type="SUPFAM" id="SSF47807">
    <property type="entry name" value="5' to 3' exonuclease, C-terminal subdomain"/>
    <property type="match status" value="1"/>
</dbReference>
<dbReference type="GO" id="GO:0003677">
    <property type="term" value="F:DNA binding"/>
    <property type="evidence" value="ECO:0007669"/>
    <property type="project" value="UniProtKB-KW"/>
</dbReference>
<evidence type="ECO:0000259" key="4">
    <source>
        <dbReference type="SMART" id="SM00475"/>
    </source>
</evidence>
<keyword evidence="1" id="KW-0540">Nuclease</keyword>
<dbReference type="Proteomes" id="UP000231383">
    <property type="component" value="Unassembled WGS sequence"/>
</dbReference>
<comment type="caution">
    <text evidence="5">The sequence shown here is derived from an EMBL/GenBank/DDBJ whole genome shotgun (WGS) entry which is preliminary data.</text>
</comment>
<dbReference type="GO" id="GO:0033567">
    <property type="term" value="P:DNA replication, Okazaki fragment processing"/>
    <property type="evidence" value="ECO:0007669"/>
    <property type="project" value="InterPro"/>
</dbReference>
<keyword evidence="2" id="KW-0378">Hydrolase</keyword>
<evidence type="ECO:0000313" key="6">
    <source>
        <dbReference type="Proteomes" id="UP000231383"/>
    </source>
</evidence>
<proteinExistence type="predicted"/>
<reference evidence="6" key="1">
    <citation type="submission" date="2017-09" db="EMBL/GenBank/DDBJ databases">
        <title>Depth-based differentiation of microbial function through sediment-hosted aquifers and enrichment of novel symbionts in the deep terrestrial subsurface.</title>
        <authorList>
            <person name="Probst A.J."/>
            <person name="Ladd B."/>
            <person name="Jarett J.K."/>
            <person name="Geller-Mcgrath D.E."/>
            <person name="Sieber C.M.K."/>
            <person name="Emerson J.B."/>
            <person name="Anantharaman K."/>
            <person name="Thomas B.C."/>
            <person name="Malmstrom R."/>
            <person name="Stieglmeier M."/>
            <person name="Klingl A."/>
            <person name="Woyke T."/>
            <person name="Ryan C.M."/>
            <person name="Banfield J.F."/>
        </authorList>
    </citation>
    <scope>NUCLEOTIDE SEQUENCE [LARGE SCALE GENOMIC DNA]</scope>
</reference>
<dbReference type="CDD" id="cd09898">
    <property type="entry name" value="H3TH_53EXO"/>
    <property type="match status" value="1"/>
</dbReference>
<protein>
    <recommendedName>
        <fullName evidence="4">5'-3' exonuclease domain-containing protein</fullName>
    </recommendedName>
</protein>
<evidence type="ECO:0000313" key="5">
    <source>
        <dbReference type="EMBL" id="PJC30394.1"/>
    </source>
</evidence>
<dbReference type="Pfam" id="PF02739">
    <property type="entry name" value="5_3_exonuc_N"/>
    <property type="match status" value="1"/>
</dbReference>
<dbReference type="SUPFAM" id="SSF88723">
    <property type="entry name" value="PIN domain-like"/>
    <property type="match status" value="1"/>
</dbReference>
<name>A0A2M8EWZ3_9BACT</name>